<sequence>MMFPQCFTRLPSNLKLRIMEFLPGFEVAKLACVSSELRDVSTNILLWKRKYVEEFSPSNTSNPPRELIPPPSSRPSDPPRPMPTCYNLTPRH</sequence>
<dbReference type="PROSITE" id="PS50181">
    <property type="entry name" value="FBOX"/>
    <property type="match status" value="1"/>
</dbReference>
<name>A0A835H0H8_9MAGN</name>
<proteinExistence type="predicted"/>
<dbReference type="CDD" id="cd22165">
    <property type="entry name" value="F-box_AtSKIP22-like"/>
    <property type="match status" value="1"/>
</dbReference>
<evidence type="ECO:0000259" key="2">
    <source>
        <dbReference type="PROSITE" id="PS50181"/>
    </source>
</evidence>
<feature type="region of interest" description="Disordered" evidence="1">
    <location>
        <begin position="55"/>
        <end position="92"/>
    </location>
</feature>
<evidence type="ECO:0000256" key="1">
    <source>
        <dbReference type="SAM" id="MobiDB-lite"/>
    </source>
</evidence>
<dbReference type="SUPFAM" id="SSF81383">
    <property type="entry name" value="F-box domain"/>
    <property type="match status" value="1"/>
</dbReference>
<dbReference type="Proteomes" id="UP000631114">
    <property type="component" value="Unassembled WGS sequence"/>
</dbReference>
<protein>
    <recommendedName>
        <fullName evidence="2">F-box domain-containing protein</fullName>
    </recommendedName>
</protein>
<feature type="compositionally biased region" description="Pro residues" evidence="1">
    <location>
        <begin position="66"/>
        <end position="82"/>
    </location>
</feature>
<dbReference type="PANTHER" id="PTHR47602">
    <property type="entry name" value="F-BOX PROTEIN SKIP22"/>
    <property type="match status" value="1"/>
</dbReference>
<comment type="caution">
    <text evidence="3">The sequence shown here is derived from an EMBL/GenBank/DDBJ whole genome shotgun (WGS) entry which is preliminary data.</text>
</comment>
<dbReference type="EMBL" id="JADFTS010000009">
    <property type="protein sequence ID" value="KAF9590119.1"/>
    <property type="molecule type" value="Genomic_DNA"/>
</dbReference>
<dbReference type="PANTHER" id="PTHR47602:SF2">
    <property type="entry name" value="F-BOX PROTEIN SKIP22"/>
    <property type="match status" value="1"/>
</dbReference>
<organism evidence="3 4">
    <name type="scientific">Coptis chinensis</name>
    <dbReference type="NCBI Taxonomy" id="261450"/>
    <lineage>
        <taxon>Eukaryota</taxon>
        <taxon>Viridiplantae</taxon>
        <taxon>Streptophyta</taxon>
        <taxon>Embryophyta</taxon>
        <taxon>Tracheophyta</taxon>
        <taxon>Spermatophyta</taxon>
        <taxon>Magnoliopsida</taxon>
        <taxon>Ranunculales</taxon>
        <taxon>Ranunculaceae</taxon>
        <taxon>Coptidoideae</taxon>
        <taxon>Coptis</taxon>
    </lineage>
</organism>
<accession>A0A835H0H8</accession>
<dbReference type="InterPro" id="IPR001810">
    <property type="entry name" value="F-box_dom"/>
</dbReference>
<dbReference type="Pfam" id="PF12937">
    <property type="entry name" value="F-box-like"/>
    <property type="match status" value="1"/>
</dbReference>
<evidence type="ECO:0000313" key="4">
    <source>
        <dbReference type="Proteomes" id="UP000631114"/>
    </source>
</evidence>
<dbReference type="SMART" id="SM00256">
    <property type="entry name" value="FBOX"/>
    <property type="match status" value="1"/>
</dbReference>
<reference evidence="3 4" key="1">
    <citation type="submission" date="2020-10" db="EMBL/GenBank/DDBJ databases">
        <title>The Coptis chinensis genome and diversification of protoberbering-type alkaloids.</title>
        <authorList>
            <person name="Wang B."/>
            <person name="Shu S."/>
            <person name="Song C."/>
            <person name="Liu Y."/>
        </authorList>
    </citation>
    <scope>NUCLEOTIDE SEQUENCE [LARGE SCALE GENOMIC DNA]</scope>
    <source>
        <strain evidence="3">HL-2020</strain>
        <tissue evidence="3">Leaf</tissue>
    </source>
</reference>
<gene>
    <name evidence="3" type="ORF">IFM89_030867</name>
</gene>
<dbReference type="AlphaFoldDB" id="A0A835H0H8"/>
<dbReference type="InterPro" id="IPR036047">
    <property type="entry name" value="F-box-like_dom_sf"/>
</dbReference>
<dbReference type="OrthoDB" id="101791at2759"/>
<feature type="domain" description="F-box" evidence="2">
    <location>
        <begin position="4"/>
        <end position="50"/>
    </location>
</feature>
<dbReference type="Gene3D" id="1.20.1280.50">
    <property type="match status" value="1"/>
</dbReference>
<evidence type="ECO:0000313" key="3">
    <source>
        <dbReference type="EMBL" id="KAF9590119.1"/>
    </source>
</evidence>
<keyword evidence="4" id="KW-1185">Reference proteome</keyword>